<dbReference type="PANTHER" id="PTHR30419">
    <property type="entry name" value="HTH-TYPE TRANSCRIPTIONAL REGULATOR YBHD"/>
    <property type="match status" value="1"/>
</dbReference>
<proteinExistence type="inferred from homology"/>
<dbReference type="InterPro" id="IPR036388">
    <property type="entry name" value="WH-like_DNA-bd_sf"/>
</dbReference>
<dbReference type="InterPro" id="IPR050950">
    <property type="entry name" value="HTH-type_LysR_regulators"/>
</dbReference>
<reference evidence="6 7" key="1">
    <citation type="submission" date="2023-11" db="EMBL/GenBank/DDBJ databases">
        <title>Paucibacter sp. nov., isolated from fresh soil in Korea.</title>
        <authorList>
            <person name="Le N.T.T."/>
        </authorList>
    </citation>
    <scope>NUCLEOTIDE SEQUENCE [LARGE SCALE GENOMIC DNA]</scope>
    <source>
        <strain evidence="6 7">R3-3</strain>
    </source>
</reference>
<dbReference type="CDD" id="cd05466">
    <property type="entry name" value="PBP2_LTTR_substrate"/>
    <property type="match status" value="1"/>
</dbReference>
<dbReference type="Pfam" id="PF00126">
    <property type="entry name" value="HTH_1"/>
    <property type="match status" value="1"/>
</dbReference>
<keyword evidence="4" id="KW-0804">Transcription</keyword>
<dbReference type="PANTHER" id="PTHR30419:SF30">
    <property type="entry name" value="LYSR FAMILY TRANSCRIPTIONAL REGULATOR"/>
    <property type="match status" value="1"/>
</dbReference>
<dbReference type="InterPro" id="IPR036390">
    <property type="entry name" value="WH_DNA-bd_sf"/>
</dbReference>
<dbReference type="EMBL" id="JAXCLA010000003">
    <property type="protein sequence ID" value="MDY0744928.1"/>
    <property type="molecule type" value="Genomic_DNA"/>
</dbReference>
<evidence type="ECO:0000259" key="5">
    <source>
        <dbReference type="PROSITE" id="PS50931"/>
    </source>
</evidence>
<dbReference type="Proteomes" id="UP001285263">
    <property type="component" value="Unassembled WGS sequence"/>
</dbReference>
<dbReference type="Gene3D" id="1.10.10.10">
    <property type="entry name" value="Winged helix-like DNA-binding domain superfamily/Winged helix DNA-binding domain"/>
    <property type="match status" value="1"/>
</dbReference>
<evidence type="ECO:0000256" key="3">
    <source>
        <dbReference type="ARBA" id="ARBA00023125"/>
    </source>
</evidence>
<dbReference type="InterPro" id="IPR000847">
    <property type="entry name" value="LysR_HTH_N"/>
</dbReference>
<dbReference type="Gene3D" id="3.40.190.290">
    <property type="match status" value="1"/>
</dbReference>
<sequence length="300" mass="32313">MDIRRLSHFIALAEEGRFAAAAQRVHLSQAAFSRSIQTLEQRLGLQLVDRASDGARLTAAGAVVLERARALVFDSGCLERDVALMRSGEAGELVIGVAPIPAATVVPALLARLQRERPQVAVRLHFGNLPQLLQQLEAQQLDFCLGDPRLVAASERLATAEVARTRAALHCRAGHPAARRRGEPGPALLTQYGLGTISITPELLAPLARALGFAAPADFPVRVQCDDIAMLQQLARETDLIVIAPEPAGTALPPGLHQLRGPEPRPRFANLHALWLQGRTLSPAARFAIDAARELGRAYR</sequence>
<comment type="similarity">
    <text evidence="1">Belongs to the LysR transcriptional regulatory family.</text>
</comment>
<dbReference type="InterPro" id="IPR005119">
    <property type="entry name" value="LysR_subst-bd"/>
</dbReference>
<dbReference type="PRINTS" id="PR00039">
    <property type="entry name" value="HTHLYSR"/>
</dbReference>
<accession>A0ABU5DF67</accession>
<evidence type="ECO:0000256" key="2">
    <source>
        <dbReference type="ARBA" id="ARBA00023015"/>
    </source>
</evidence>
<dbReference type="Pfam" id="PF03466">
    <property type="entry name" value="LysR_substrate"/>
    <property type="match status" value="1"/>
</dbReference>
<dbReference type="SUPFAM" id="SSF46785">
    <property type="entry name" value="Winged helix' DNA-binding domain"/>
    <property type="match status" value="1"/>
</dbReference>
<evidence type="ECO:0000313" key="7">
    <source>
        <dbReference type="Proteomes" id="UP001285263"/>
    </source>
</evidence>
<keyword evidence="7" id="KW-1185">Reference proteome</keyword>
<dbReference type="SUPFAM" id="SSF53850">
    <property type="entry name" value="Periplasmic binding protein-like II"/>
    <property type="match status" value="1"/>
</dbReference>
<evidence type="ECO:0000313" key="6">
    <source>
        <dbReference type="EMBL" id="MDY0744928.1"/>
    </source>
</evidence>
<comment type="caution">
    <text evidence="6">The sequence shown here is derived from an EMBL/GenBank/DDBJ whole genome shotgun (WGS) entry which is preliminary data.</text>
</comment>
<name>A0ABU5DF67_9BURK</name>
<dbReference type="RefSeq" id="WP_320422837.1">
    <property type="nucleotide sequence ID" value="NZ_JAXCLA010000003.1"/>
</dbReference>
<keyword evidence="2" id="KW-0805">Transcription regulation</keyword>
<evidence type="ECO:0000256" key="4">
    <source>
        <dbReference type="ARBA" id="ARBA00023163"/>
    </source>
</evidence>
<dbReference type="PROSITE" id="PS50931">
    <property type="entry name" value="HTH_LYSR"/>
    <property type="match status" value="1"/>
</dbReference>
<gene>
    <name evidence="6" type="ORF">SNE35_10440</name>
</gene>
<organism evidence="6 7">
    <name type="scientific">Roseateles agri</name>
    <dbReference type="NCBI Taxonomy" id="3098619"/>
    <lineage>
        <taxon>Bacteria</taxon>
        <taxon>Pseudomonadati</taxon>
        <taxon>Pseudomonadota</taxon>
        <taxon>Betaproteobacteria</taxon>
        <taxon>Burkholderiales</taxon>
        <taxon>Sphaerotilaceae</taxon>
        <taxon>Roseateles</taxon>
    </lineage>
</organism>
<evidence type="ECO:0000256" key="1">
    <source>
        <dbReference type="ARBA" id="ARBA00009437"/>
    </source>
</evidence>
<protein>
    <submittedName>
        <fullName evidence="6">LysR family transcriptional regulator</fullName>
    </submittedName>
</protein>
<keyword evidence="3" id="KW-0238">DNA-binding</keyword>
<feature type="domain" description="HTH lysR-type" evidence="5">
    <location>
        <begin position="1"/>
        <end position="58"/>
    </location>
</feature>